<reference evidence="4 5" key="1">
    <citation type="submission" date="2016-12" db="EMBL/GenBank/DDBJ databases">
        <authorList>
            <person name="Song W.-J."/>
            <person name="Kurnit D.M."/>
        </authorList>
    </citation>
    <scope>NUCLEOTIDE SEQUENCE [LARGE SCALE GENOMIC DNA]</scope>
    <source>
        <strain evidence="4 5">CECT 9026</strain>
    </source>
</reference>
<dbReference type="Proteomes" id="UP000184774">
    <property type="component" value="Unassembled WGS sequence"/>
</dbReference>
<keyword evidence="2 3" id="KW-0081">Bacteriolytic enzyme</keyword>
<dbReference type="RefSeq" id="WP_205410494.1">
    <property type="nucleotide sequence ID" value="NZ_AP024907.1"/>
</dbReference>
<protein>
    <recommendedName>
        <fullName evidence="3">Lysozyme</fullName>
        <ecNumber evidence="3">3.2.1.17</ecNumber>
    </recommendedName>
</protein>
<accession>A0A1N6M5L0</accession>
<dbReference type="GO" id="GO:0042742">
    <property type="term" value="P:defense response to bacterium"/>
    <property type="evidence" value="ECO:0007669"/>
    <property type="project" value="UniProtKB-KW"/>
</dbReference>
<evidence type="ECO:0000313" key="5">
    <source>
        <dbReference type="Proteomes" id="UP000184774"/>
    </source>
</evidence>
<dbReference type="Gene3D" id="1.10.530.40">
    <property type="match status" value="1"/>
</dbReference>
<dbReference type="Pfam" id="PF00959">
    <property type="entry name" value="Phage_lysozyme"/>
    <property type="match status" value="1"/>
</dbReference>
<dbReference type="CDD" id="cd00735">
    <property type="entry name" value="T4-like_lys"/>
    <property type="match status" value="1"/>
</dbReference>
<dbReference type="AlphaFoldDB" id="A0A1N6M5L0"/>
<dbReference type="InterPro" id="IPR052619">
    <property type="entry name" value="Phage_lysozyme-like"/>
</dbReference>
<evidence type="ECO:0000313" key="4">
    <source>
        <dbReference type="EMBL" id="SIO94636.1"/>
    </source>
</evidence>
<gene>
    <name evidence="4" type="ORF">VSP9026_02362</name>
</gene>
<keyword evidence="3" id="KW-0326">Glycosidase</keyword>
<name>A0A1N6M5L0_9VIBR</name>
<organism evidence="4 5">
    <name type="scientific">Vibrio spartinae</name>
    <dbReference type="NCBI Taxonomy" id="1918945"/>
    <lineage>
        <taxon>Bacteria</taxon>
        <taxon>Pseudomonadati</taxon>
        <taxon>Pseudomonadota</taxon>
        <taxon>Gammaproteobacteria</taxon>
        <taxon>Vibrionales</taxon>
        <taxon>Vibrionaceae</taxon>
        <taxon>Vibrio</taxon>
    </lineage>
</organism>
<evidence type="ECO:0000256" key="1">
    <source>
        <dbReference type="ARBA" id="ARBA00022529"/>
    </source>
</evidence>
<dbReference type="SUPFAM" id="SSF53955">
    <property type="entry name" value="Lysozyme-like"/>
    <property type="match status" value="1"/>
</dbReference>
<dbReference type="EMBL" id="FSSB01000016">
    <property type="protein sequence ID" value="SIO94636.1"/>
    <property type="molecule type" value="Genomic_DNA"/>
</dbReference>
<keyword evidence="1 3" id="KW-0929">Antimicrobial</keyword>
<dbReference type="GO" id="GO:0016998">
    <property type="term" value="P:cell wall macromolecule catabolic process"/>
    <property type="evidence" value="ECO:0007669"/>
    <property type="project" value="InterPro"/>
</dbReference>
<dbReference type="InterPro" id="IPR002196">
    <property type="entry name" value="Glyco_hydro_24"/>
</dbReference>
<dbReference type="PANTHER" id="PTHR37406">
    <property type="entry name" value="T4-TYPE LYSOZYME 1-RELATED"/>
    <property type="match status" value="1"/>
</dbReference>
<dbReference type="EC" id="3.2.1.17" evidence="3"/>
<evidence type="ECO:0000256" key="3">
    <source>
        <dbReference type="RuleBase" id="RU003788"/>
    </source>
</evidence>
<comment type="similarity">
    <text evidence="3">Belongs to the glycosyl hydrolase 24 family.</text>
</comment>
<dbReference type="InterPro" id="IPR023347">
    <property type="entry name" value="Lysozyme_dom_sf"/>
</dbReference>
<evidence type="ECO:0000256" key="2">
    <source>
        <dbReference type="ARBA" id="ARBA00022638"/>
    </source>
</evidence>
<dbReference type="GO" id="GO:0003796">
    <property type="term" value="F:lysozyme activity"/>
    <property type="evidence" value="ECO:0007669"/>
    <property type="project" value="UniProtKB-EC"/>
</dbReference>
<dbReference type="GO" id="GO:0031640">
    <property type="term" value="P:killing of cells of another organism"/>
    <property type="evidence" value="ECO:0007669"/>
    <property type="project" value="UniProtKB-KW"/>
</dbReference>
<dbReference type="InterPro" id="IPR023346">
    <property type="entry name" value="Lysozyme-like_dom_sf"/>
</dbReference>
<sequence>MYKEMTFIAGWQDKLVKLIDYEEDWRSRPYLCSEGYPTIGFGFRIGPKDAPLANYQFTLPRAVGEVWLSSLLNSVARELEHHPALKPVLTMCNEPRQAILLSMAYQMGVSSLAQFKNTLLAIMNEDWDRASHEMLDSKWARQTPNRAQRHADQMLTGSWSPEYRISGN</sequence>
<dbReference type="GO" id="GO:0009253">
    <property type="term" value="P:peptidoglycan catabolic process"/>
    <property type="evidence" value="ECO:0007669"/>
    <property type="project" value="InterPro"/>
</dbReference>
<comment type="catalytic activity">
    <reaction evidence="3">
        <text>Hydrolysis of (1-&gt;4)-beta-linkages between N-acetylmuramic acid and N-acetyl-D-glucosamine residues in a peptidoglycan and between N-acetyl-D-glucosamine residues in chitodextrins.</text>
        <dbReference type="EC" id="3.2.1.17"/>
    </reaction>
</comment>
<proteinExistence type="inferred from homology"/>
<keyword evidence="3" id="KW-0378">Hydrolase</keyword>
<dbReference type="PANTHER" id="PTHR37406:SF1">
    <property type="entry name" value="T4-TYPE LYSOZYME 1-RELATED"/>
    <property type="match status" value="1"/>
</dbReference>